<dbReference type="Proteomes" id="UP000199110">
    <property type="component" value="Unassembled WGS sequence"/>
</dbReference>
<dbReference type="AlphaFoldDB" id="A0A1I3GUL1"/>
<dbReference type="OrthoDB" id="9804723at2"/>
<proteinExistence type="predicted"/>
<accession>A0A1I3GUL1</accession>
<gene>
    <name evidence="1" type="ORF">SAMN04488095_0342</name>
</gene>
<name>A0A1I3GUL1_9RHOB</name>
<dbReference type="EMBL" id="FORA01000001">
    <property type="protein sequence ID" value="SFI27265.1"/>
    <property type="molecule type" value="Genomic_DNA"/>
</dbReference>
<sequence>MIEQCIAQYGEPQAFEDEIALVERVWDAPLPEGLSEIGGIDWHGWAKICKRADDPPGVFFGEHRDALSRYVGLWRIGRRGDLPEVLPTDEDILAHYYLGSYSNHQLLIRAYDAPGQPYAFLIPAAPENIETAPRAEP</sequence>
<evidence type="ECO:0000313" key="2">
    <source>
        <dbReference type="Proteomes" id="UP000199110"/>
    </source>
</evidence>
<protein>
    <submittedName>
        <fullName evidence="1">Uncharacterized protein</fullName>
    </submittedName>
</protein>
<evidence type="ECO:0000313" key="1">
    <source>
        <dbReference type="EMBL" id="SFI27265.1"/>
    </source>
</evidence>
<reference evidence="1 2" key="1">
    <citation type="submission" date="2016-10" db="EMBL/GenBank/DDBJ databases">
        <authorList>
            <person name="de Groot N.N."/>
        </authorList>
    </citation>
    <scope>NUCLEOTIDE SEQUENCE [LARGE SCALE GENOMIC DNA]</scope>
    <source>
        <strain evidence="1 2">DSM 19073</strain>
    </source>
</reference>
<keyword evidence="2" id="KW-1185">Reference proteome</keyword>
<organism evidence="1 2">
    <name type="scientific">Jannaschia pohangensis</name>
    <dbReference type="NCBI Taxonomy" id="390807"/>
    <lineage>
        <taxon>Bacteria</taxon>
        <taxon>Pseudomonadati</taxon>
        <taxon>Pseudomonadota</taxon>
        <taxon>Alphaproteobacteria</taxon>
        <taxon>Rhodobacterales</taxon>
        <taxon>Roseobacteraceae</taxon>
        <taxon>Jannaschia</taxon>
    </lineage>
</organism>
<dbReference type="RefSeq" id="WP_092776483.1">
    <property type="nucleotide sequence ID" value="NZ_FORA01000001.1"/>
</dbReference>